<keyword evidence="2" id="KW-0813">Transport</keyword>
<dbReference type="Proteomes" id="UP000019146">
    <property type="component" value="Chromosome 2"/>
</dbReference>
<evidence type="ECO:0000313" key="7">
    <source>
        <dbReference type="Proteomes" id="UP000019146"/>
    </source>
</evidence>
<protein>
    <submittedName>
        <fullName evidence="6">Branched-chain amino acid ABC transporter, amino acid-binding protein</fullName>
    </submittedName>
</protein>
<keyword evidence="4" id="KW-0029">Amino-acid transport</keyword>
<dbReference type="KEGG" id="bcai:K788_0000536"/>
<reference evidence="6 7" key="1">
    <citation type="journal article" date="2014" name="Genome Announc.">
        <title>Draft Genome Sequence of the Haloacid-Degrading Burkholderia caribensis Strain MBA4.</title>
        <authorList>
            <person name="Pan Y."/>
            <person name="Kong K.F."/>
            <person name="Tsang J.S."/>
        </authorList>
    </citation>
    <scope>NUCLEOTIDE SEQUENCE [LARGE SCALE GENOMIC DNA]</scope>
    <source>
        <strain evidence="6 7">MBA4</strain>
    </source>
</reference>
<dbReference type="InterPro" id="IPR000709">
    <property type="entry name" value="Leu_Ile_Val-bd"/>
</dbReference>
<proteinExistence type="inferred from homology"/>
<dbReference type="PANTHER" id="PTHR47151">
    <property type="entry name" value="LEU/ILE/VAL-BINDING ABC TRANSPORTER SUBUNIT"/>
    <property type="match status" value="1"/>
</dbReference>
<organism evidence="6 7">
    <name type="scientific">Paraburkholderia caribensis MBA4</name>
    <dbReference type="NCBI Taxonomy" id="1323664"/>
    <lineage>
        <taxon>Bacteria</taxon>
        <taxon>Pseudomonadati</taxon>
        <taxon>Pseudomonadota</taxon>
        <taxon>Betaproteobacteria</taxon>
        <taxon>Burkholderiales</taxon>
        <taxon>Burkholderiaceae</taxon>
        <taxon>Paraburkholderia</taxon>
    </lineage>
</organism>
<dbReference type="GO" id="GO:0006865">
    <property type="term" value="P:amino acid transport"/>
    <property type="evidence" value="ECO:0007669"/>
    <property type="project" value="UniProtKB-KW"/>
</dbReference>
<feature type="domain" description="Leucine-binding protein" evidence="5">
    <location>
        <begin position="46"/>
        <end position="364"/>
    </location>
</feature>
<evidence type="ECO:0000256" key="2">
    <source>
        <dbReference type="ARBA" id="ARBA00022448"/>
    </source>
</evidence>
<dbReference type="Pfam" id="PF13458">
    <property type="entry name" value="Peripla_BP_6"/>
    <property type="match status" value="1"/>
</dbReference>
<dbReference type="CDD" id="cd06342">
    <property type="entry name" value="PBP1_ABC_LIVBP-like"/>
    <property type="match status" value="1"/>
</dbReference>
<evidence type="ECO:0000313" key="6">
    <source>
        <dbReference type="EMBL" id="ALL68405.1"/>
    </source>
</evidence>
<sequence>MRLFGIIEKNMKRQLHSFFFGLAVSVSLLQSTTVVAEDRPASSQTIYVVAPFSGNLKGFGVQIQNGVDAALADWNTHQPAGINQIRAEYLDDSCDPEKAKAIAAQLVAVHAKVVLGHVCSVASLPASEIYAHANIPMLSAASSNAAFTERGLQSVFRVTGRDDSQAPLVAETIVERFPGKRVVIVEETDITGRSHGEHVRSELLKRGVAPVAILDISSPTDIPDLVTKLRDDRAQVVFYGGHQAASLGALLTQARGTGFSGQFISNDGAGNKLVAETAHDAADGLLFTFDRNYAQASSAQNAVARLKMQGNSTEGFTLNAYAAAQILSQALTSQPNSTGSELARYIHSTRFDTAIGKIGFNAKGDLDTPQEALFQWQNGTAVPN</sequence>
<comment type="similarity">
    <text evidence="1">Belongs to the leucine-binding protein family.</text>
</comment>
<keyword evidence="3" id="KW-0732">Signal</keyword>
<evidence type="ECO:0000256" key="1">
    <source>
        <dbReference type="ARBA" id="ARBA00010062"/>
    </source>
</evidence>
<dbReference type="PRINTS" id="PR00337">
    <property type="entry name" value="LEUILEVALBP"/>
</dbReference>
<name>A0A0N7JV72_9BURK</name>
<dbReference type="InterPro" id="IPR028082">
    <property type="entry name" value="Peripla_BP_I"/>
</dbReference>
<dbReference type="EMBL" id="CP012747">
    <property type="protein sequence ID" value="ALL68405.1"/>
    <property type="molecule type" value="Genomic_DNA"/>
</dbReference>
<dbReference type="PANTHER" id="PTHR47151:SF2">
    <property type="entry name" value="AMINO ACID BINDING PROTEIN"/>
    <property type="match status" value="1"/>
</dbReference>
<accession>A0A0N7JV72</accession>
<evidence type="ECO:0000259" key="5">
    <source>
        <dbReference type="Pfam" id="PF13458"/>
    </source>
</evidence>
<dbReference type="InterPro" id="IPR028081">
    <property type="entry name" value="Leu-bd"/>
</dbReference>
<evidence type="ECO:0000256" key="3">
    <source>
        <dbReference type="ARBA" id="ARBA00022729"/>
    </source>
</evidence>
<dbReference type="AlphaFoldDB" id="A0A0N7JV72"/>
<dbReference type="Gene3D" id="3.40.50.2300">
    <property type="match status" value="2"/>
</dbReference>
<evidence type="ECO:0000256" key="4">
    <source>
        <dbReference type="ARBA" id="ARBA00022970"/>
    </source>
</evidence>
<dbReference type="SUPFAM" id="SSF53822">
    <property type="entry name" value="Periplasmic binding protein-like I"/>
    <property type="match status" value="1"/>
</dbReference>
<gene>
    <name evidence="6" type="ORF">K788_0000536</name>
</gene>